<organism evidence="3 4">
    <name type="scientific">Lactuca saligna</name>
    <name type="common">Willowleaf lettuce</name>
    <dbReference type="NCBI Taxonomy" id="75948"/>
    <lineage>
        <taxon>Eukaryota</taxon>
        <taxon>Viridiplantae</taxon>
        <taxon>Streptophyta</taxon>
        <taxon>Embryophyta</taxon>
        <taxon>Tracheophyta</taxon>
        <taxon>Spermatophyta</taxon>
        <taxon>Magnoliopsida</taxon>
        <taxon>eudicotyledons</taxon>
        <taxon>Gunneridae</taxon>
        <taxon>Pentapetalae</taxon>
        <taxon>asterids</taxon>
        <taxon>campanulids</taxon>
        <taxon>Asterales</taxon>
        <taxon>Asteraceae</taxon>
        <taxon>Cichorioideae</taxon>
        <taxon>Cichorieae</taxon>
        <taxon>Lactucinae</taxon>
        <taxon>Lactuca</taxon>
    </lineage>
</organism>
<gene>
    <name evidence="3" type="ORF">LSALG_LOCUS478</name>
</gene>
<dbReference type="Proteomes" id="UP001177003">
    <property type="component" value="Chromosome 0"/>
</dbReference>
<keyword evidence="4" id="KW-1185">Reference proteome</keyword>
<dbReference type="EMBL" id="OX465086">
    <property type="protein sequence ID" value="CAI9259592.1"/>
    <property type="molecule type" value="Genomic_DNA"/>
</dbReference>
<evidence type="ECO:0000256" key="1">
    <source>
        <dbReference type="SAM" id="MobiDB-lite"/>
    </source>
</evidence>
<dbReference type="Gene3D" id="1.20.1280.50">
    <property type="match status" value="1"/>
</dbReference>
<dbReference type="PROSITE" id="PS50181">
    <property type="entry name" value="FBOX"/>
    <property type="match status" value="1"/>
</dbReference>
<name>A0AA35Y3S9_LACSI</name>
<protein>
    <recommendedName>
        <fullName evidence="2">F-box domain-containing protein</fullName>
    </recommendedName>
</protein>
<dbReference type="SUPFAM" id="SSF81383">
    <property type="entry name" value="F-box domain"/>
    <property type="match status" value="1"/>
</dbReference>
<dbReference type="InterPro" id="IPR001810">
    <property type="entry name" value="F-box_dom"/>
</dbReference>
<evidence type="ECO:0000259" key="2">
    <source>
        <dbReference type="PROSITE" id="PS50181"/>
    </source>
</evidence>
<dbReference type="SMART" id="SM00256">
    <property type="entry name" value="FBOX"/>
    <property type="match status" value="1"/>
</dbReference>
<sequence>MLPTKGQMKGAEVGGAGKHSSPTCMFRRGAFKRFENLPIALKTEILSHLDREDLLNSSGISKGWRTLARDEFLWRRLWERDSESFGRINPDLFGEHGEEPSWREKYKKNYRSRYKVLLSNTRCWCTRCQRPVFTMDILFEICMDGELHQCLPMTPGQISRYVSNGDIPAAN</sequence>
<dbReference type="InterPro" id="IPR036047">
    <property type="entry name" value="F-box-like_dom_sf"/>
</dbReference>
<evidence type="ECO:0000313" key="3">
    <source>
        <dbReference type="EMBL" id="CAI9259592.1"/>
    </source>
</evidence>
<reference evidence="3" key="1">
    <citation type="submission" date="2023-04" db="EMBL/GenBank/DDBJ databases">
        <authorList>
            <person name="Vijverberg K."/>
            <person name="Xiong W."/>
            <person name="Schranz E."/>
        </authorList>
    </citation>
    <scope>NUCLEOTIDE SEQUENCE</scope>
</reference>
<feature type="domain" description="F-box" evidence="2">
    <location>
        <begin position="31"/>
        <end position="77"/>
    </location>
</feature>
<accession>A0AA35Y3S9</accession>
<dbReference type="Pfam" id="PF12937">
    <property type="entry name" value="F-box-like"/>
    <property type="match status" value="1"/>
</dbReference>
<proteinExistence type="predicted"/>
<evidence type="ECO:0000313" key="4">
    <source>
        <dbReference type="Proteomes" id="UP001177003"/>
    </source>
</evidence>
<feature type="region of interest" description="Disordered" evidence="1">
    <location>
        <begin position="1"/>
        <end position="20"/>
    </location>
</feature>
<dbReference type="AlphaFoldDB" id="A0AA35Y3S9"/>